<proteinExistence type="predicted"/>
<dbReference type="Gene3D" id="3.90.25.10">
    <property type="entry name" value="UDP-galactose 4-epimerase, domain 1"/>
    <property type="match status" value="1"/>
</dbReference>
<dbReference type="PANTHER" id="PTHR47706">
    <property type="entry name" value="NMRA-LIKE FAMILY PROTEIN"/>
    <property type="match status" value="1"/>
</dbReference>
<dbReference type="AlphaFoldDB" id="A0A0B7K5K1"/>
<evidence type="ECO:0000256" key="2">
    <source>
        <dbReference type="ARBA" id="ARBA00023002"/>
    </source>
</evidence>
<dbReference type="SUPFAM" id="SSF51735">
    <property type="entry name" value="NAD(P)-binding Rossmann-fold domains"/>
    <property type="match status" value="1"/>
</dbReference>
<evidence type="ECO:0000259" key="3">
    <source>
        <dbReference type="Pfam" id="PF05368"/>
    </source>
</evidence>
<dbReference type="Pfam" id="PF05368">
    <property type="entry name" value="NmrA"/>
    <property type="match status" value="1"/>
</dbReference>
<protein>
    <recommendedName>
        <fullName evidence="3">NmrA-like domain-containing protein</fullName>
    </recommendedName>
</protein>
<dbReference type="InterPro" id="IPR045312">
    <property type="entry name" value="PCBER-like"/>
</dbReference>
<evidence type="ECO:0000313" key="4">
    <source>
        <dbReference type="EMBL" id="CEO52479.1"/>
    </source>
</evidence>
<dbReference type="Gene3D" id="3.40.50.720">
    <property type="entry name" value="NAD(P)-binding Rossmann-like Domain"/>
    <property type="match status" value="1"/>
</dbReference>
<gene>
    <name evidence="4" type="ORF">BN869_000008537_1</name>
</gene>
<dbReference type="InterPro" id="IPR036291">
    <property type="entry name" value="NAD(P)-bd_dom_sf"/>
</dbReference>
<dbReference type="PANTHER" id="PTHR47706:SF9">
    <property type="entry name" value="NMRA-LIKE DOMAIN-CONTAINING PROTEIN-RELATED"/>
    <property type="match status" value="1"/>
</dbReference>
<organism evidence="4">
    <name type="scientific">Bionectria ochroleuca</name>
    <name type="common">Gliocladium roseum</name>
    <dbReference type="NCBI Taxonomy" id="29856"/>
    <lineage>
        <taxon>Eukaryota</taxon>
        <taxon>Fungi</taxon>
        <taxon>Dikarya</taxon>
        <taxon>Ascomycota</taxon>
        <taxon>Pezizomycotina</taxon>
        <taxon>Sordariomycetes</taxon>
        <taxon>Hypocreomycetidae</taxon>
        <taxon>Hypocreales</taxon>
        <taxon>Bionectriaceae</taxon>
        <taxon>Clonostachys</taxon>
    </lineage>
</organism>
<dbReference type="InterPro" id="IPR008030">
    <property type="entry name" value="NmrA-like"/>
</dbReference>
<name>A0A0B7K5K1_BIOOC</name>
<dbReference type="InterPro" id="IPR051609">
    <property type="entry name" value="NmrA/Isoflavone_reductase-like"/>
</dbReference>
<dbReference type="GO" id="GO:0016491">
    <property type="term" value="F:oxidoreductase activity"/>
    <property type="evidence" value="ECO:0007669"/>
    <property type="project" value="UniProtKB-KW"/>
</dbReference>
<evidence type="ECO:0000256" key="1">
    <source>
        <dbReference type="ARBA" id="ARBA00022857"/>
    </source>
</evidence>
<feature type="domain" description="NmrA-like" evidence="3">
    <location>
        <begin position="6"/>
        <end position="244"/>
    </location>
</feature>
<accession>A0A0B7K5K1</accession>
<keyword evidence="1" id="KW-0521">NADP</keyword>
<dbReference type="EMBL" id="CDPU01000029">
    <property type="protein sequence ID" value="CEO52479.1"/>
    <property type="molecule type" value="Genomic_DNA"/>
</dbReference>
<reference evidence="4" key="1">
    <citation type="submission" date="2015-01" db="EMBL/GenBank/DDBJ databases">
        <authorList>
            <person name="Durling Mikael"/>
        </authorList>
    </citation>
    <scope>NUCLEOTIDE SEQUENCE</scope>
</reference>
<dbReference type="CDD" id="cd05259">
    <property type="entry name" value="PCBER_SDR_a"/>
    <property type="match status" value="1"/>
</dbReference>
<sequence length="333" mass="37218">MEALLKNVVLIGASGNLGVNIQDHFLSQKDSPLHLSVLTRKDSGAKFRAGLNIIATDYSFESLVKSLRGQDVVIMLLPPESTVDHETVIDAAVKAGVKRFFPSEYGVRTYYPDFAENVLLATKKRSIVKHLETAQDMMSWTAILCNPWVDHCVIDGLLGFDMKEQKVRIYNGGNVPMSTGPRNLAAQALYSLITNPERMEEAKNTYIHVASYTVTQNEILAVVEKLTGQKWQIENVTSKEVMPEALADVKNGLNWGLGRQVQAILFDYGPNGEAIGDFRPLGIWNEKLDLPKTTLEDDLRGPLSGEWRGIVHWQPAELPNYELKKNHLHSDHL</sequence>
<keyword evidence="2" id="KW-0560">Oxidoreductase</keyword>